<accession>A0A7S2NF13</accession>
<organism evidence="1">
    <name type="scientific">Haptolina brevifila</name>
    <dbReference type="NCBI Taxonomy" id="156173"/>
    <lineage>
        <taxon>Eukaryota</taxon>
        <taxon>Haptista</taxon>
        <taxon>Haptophyta</taxon>
        <taxon>Prymnesiophyceae</taxon>
        <taxon>Prymnesiales</taxon>
        <taxon>Prymnesiaceae</taxon>
        <taxon>Haptolina</taxon>
    </lineage>
</organism>
<dbReference type="EMBL" id="HBGU01073205">
    <property type="protein sequence ID" value="CAD9536376.1"/>
    <property type="molecule type" value="Transcribed_RNA"/>
</dbReference>
<name>A0A7S2NF13_9EUKA</name>
<protein>
    <submittedName>
        <fullName evidence="1">Uncharacterized protein</fullName>
    </submittedName>
</protein>
<proteinExistence type="predicted"/>
<gene>
    <name evidence="1" type="ORF">CBRE1094_LOCUS39853</name>
</gene>
<evidence type="ECO:0000313" key="1">
    <source>
        <dbReference type="EMBL" id="CAD9536376.1"/>
    </source>
</evidence>
<reference evidence="1" key="1">
    <citation type="submission" date="2021-01" db="EMBL/GenBank/DDBJ databases">
        <authorList>
            <person name="Corre E."/>
            <person name="Pelletier E."/>
            <person name="Niang G."/>
            <person name="Scheremetjew M."/>
            <person name="Finn R."/>
            <person name="Kale V."/>
            <person name="Holt S."/>
            <person name="Cochrane G."/>
            <person name="Meng A."/>
            <person name="Brown T."/>
            <person name="Cohen L."/>
        </authorList>
    </citation>
    <scope>NUCLEOTIDE SEQUENCE</scope>
    <source>
        <strain evidence="1">UTEX LB 985</strain>
    </source>
</reference>
<dbReference type="AlphaFoldDB" id="A0A7S2NF13"/>
<sequence>MRDILPLLAKSVSPDSHPTSIEHATCDVKPTNYYTATAQSRALRPLCSHELVTPAPQSPSLLVPSSHEGSSQAAEGANCVYVGCGLDGGAGATAADFDGIGDQPGSALGVRLTNRVEYLEDEGVYLRRAAGCGWAM</sequence>